<comment type="pathway">
    <text evidence="3 15">Amino-acid biosynthesis; L-threonine biosynthesis; L-threonine from L-aspartate: step 2/5.</text>
</comment>
<feature type="binding site" evidence="15">
    <location>
        <position position="333"/>
    </location>
    <ligand>
        <name>NADP(+)</name>
        <dbReference type="ChEBI" id="CHEBI:58349"/>
    </ligand>
</feature>
<organism evidence="18 19">
    <name type="scientific">Nibricoccus aquaticus</name>
    <dbReference type="NCBI Taxonomy" id="2576891"/>
    <lineage>
        <taxon>Bacteria</taxon>
        <taxon>Pseudomonadati</taxon>
        <taxon>Verrucomicrobiota</taxon>
        <taxon>Opitutia</taxon>
        <taxon>Opitutales</taxon>
        <taxon>Opitutaceae</taxon>
        <taxon>Nibricoccus</taxon>
    </lineage>
</organism>
<dbReference type="UniPathway" id="UPA00051">
    <property type="reaction ID" value="UER00464"/>
</dbReference>
<dbReference type="Gene3D" id="3.30.360.10">
    <property type="entry name" value="Dihydrodipicolinate Reductase, domain 2"/>
    <property type="match status" value="1"/>
</dbReference>
<comment type="caution">
    <text evidence="15">Lacks conserved residue(s) required for the propagation of feature annotation.</text>
</comment>
<dbReference type="GO" id="GO:0009097">
    <property type="term" value="P:isoleucine biosynthetic process"/>
    <property type="evidence" value="ECO:0007669"/>
    <property type="project" value="UniProtKB-UniRule"/>
</dbReference>
<feature type="active site" description="Proton acceptor" evidence="15 16">
    <location>
        <position position="260"/>
    </location>
</feature>
<keyword evidence="19" id="KW-1185">Reference proteome</keyword>
<dbReference type="EMBL" id="CP023344">
    <property type="protein sequence ID" value="ATC65904.1"/>
    <property type="molecule type" value="Genomic_DNA"/>
</dbReference>
<dbReference type="Pfam" id="PF01118">
    <property type="entry name" value="Semialdhyde_dh"/>
    <property type="match status" value="1"/>
</dbReference>
<dbReference type="GO" id="GO:0050661">
    <property type="term" value="F:NADP binding"/>
    <property type="evidence" value="ECO:0007669"/>
    <property type="project" value="UniProtKB-UniRule"/>
</dbReference>
<evidence type="ECO:0000256" key="10">
    <source>
        <dbReference type="ARBA" id="ARBA00022915"/>
    </source>
</evidence>
<dbReference type="EC" id="1.2.1.11" evidence="6 15"/>
<sequence>MPSEARALLADSQGESIVNTSLTVGIVGATGAVGQELVRLLHERNFPMASLRLFASARSAGKTVERFGKKYVIEEAKPGVFADVDVAFFAAGGSVTKALAGDAIKAGCLVIDKSSVHRMDADVPLVIPEINPQGLRNHRGIIANPNCSTAVTLMGLWPLHQRFGLKRYFAATYQSVSGTGAEAVQELENQTQAYVKGQPITHKVYPYQIAQNCIPQVDSFGENGYTGEEHKMMLESRKIMGLPNLKVSTTCVRVPVVRAHSIAVNAEFEKPVSVEEARKAIAAFEGAVLVDDTANRKYPTPLDFAEKVKCGVGRLRVDTALDNGLSFWVSGDNLWKGAALNAVQNAEFMAREGLLKPKRALASV</sequence>
<evidence type="ECO:0000256" key="11">
    <source>
        <dbReference type="ARBA" id="ARBA00023002"/>
    </source>
</evidence>
<dbReference type="PIRSF" id="PIRSF000148">
    <property type="entry name" value="ASA_dh"/>
    <property type="match status" value="1"/>
</dbReference>
<keyword evidence="11 15" id="KW-0560">Oxidoreductase</keyword>
<evidence type="ECO:0000313" key="18">
    <source>
        <dbReference type="EMBL" id="ATC65904.1"/>
    </source>
</evidence>
<comment type="function">
    <text evidence="15">Catalyzes the NADPH-dependent formation of L-aspartate-semialdehyde (L-ASA) by the reductive dephosphorylation of L-aspartyl-4-phosphate.</text>
</comment>
<dbReference type="AlphaFoldDB" id="A0A290QBK5"/>
<evidence type="ECO:0000256" key="16">
    <source>
        <dbReference type="PIRSR" id="PIRSR000148-1"/>
    </source>
</evidence>
<evidence type="ECO:0000256" key="1">
    <source>
        <dbReference type="ARBA" id="ARBA00005021"/>
    </source>
</evidence>
<dbReference type="PANTHER" id="PTHR46278">
    <property type="entry name" value="DEHYDROGENASE, PUTATIVE-RELATED"/>
    <property type="match status" value="1"/>
</dbReference>
<dbReference type="Pfam" id="PF02774">
    <property type="entry name" value="Semialdhyde_dhC"/>
    <property type="match status" value="1"/>
</dbReference>
<feature type="binding site" evidence="15">
    <location>
        <begin position="30"/>
        <end position="33"/>
    </location>
    <ligand>
        <name>NADP(+)</name>
        <dbReference type="ChEBI" id="CHEBI:58349"/>
    </ligand>
</feature>
<dbReference type="GO" id="GO:0046983">
    <property type="term" value="F:protein dimerization activity"/>
    <property type="evidence" value="ECO:0007669"/>
    <property type="project" value="InterPro"/>
</dbReference>
<evidence type="ECO:0000256" key="12">
    <source>
        <dbReference type="ARBA" id="ARBA00023154"/>
    </source>
</evidence>
<dbReference type="PANTHER" id="PTHR46278:SF2">
    <property type="entry name" value="ASPARTATE-SEMIALDEHYDE DEHYDROGENASE"/>
    <property type="match status" value="1"/>
</dbReference>
<dbReference type="GO" id="GO:0019877">
    <property type="term" value="P:diaminopimelate biosynthetic process"/>
    <property type="evidence" value="ECO:0007669"/>
    <property type="project" value="UniProtKB-UniRule"/>
</dbReference>
<reference evidence="18 19" key="1">
    <citation type="submission" date="2017-09" db="EMBL/GenBank/DDBJ databases">
        <title>Complete genome sequence of Verrucomicrobial strain HZ-65, isolated from freshwater.</title>
        <authorList>
            <person name="Choi A."/>
        </authorList>
    </citation>
    <scope>NUCLEOTIDE SEQUENCE [LARGE SCALE GENOMIC DNA]</scope>
    <source>
        <strain evidence="18 19">HZ-65</strain>
    </source>
</reference>
<evidence type="ECO:0000256" key="8">
    <source>
        <dbReference type="ARBA" id="ARBA00022697"/>
    </source>
</evidence>
<evidence type="ECO:0000256" key="13">
    <source>
        <dbReference type="ARBA" id="ARBA00023167"/>
    </source>
</evidence>
<dbReference type="HAMAP" id="MF_02121">
    <property type="entry name" value="ASADH"/>
    <property type="match status" value="1"/>
</dbReference>
<dbReference type="Gene3D" id="3.40.50.720">
    <property type="entry name" value="NAD(P)-binding Rossmann-like Domain"/>
    <property type="match status" value="1"/>
</dbReference>
<evidence type="ECO:0000256" key="5">
    <source>
        <dbReference type="ARBA" id="ARBA00011738"/>
    </source>
</evidence>
<dbReference type="NCBIfam" id="TIGR01296">
    <property type="entry name" value="asd_B"/>
    <property type="match status" value="1"/>
</dbReference>
<dbReference type="GO" id="GO:0009089">
    <property type="term" value="P:lysine biosynthetic process via diaminopimelate"/>
    <property type="evidence" value="ECO:0007669"/>
    <property type="project" value="UniProtKB-UniRule"/>
</dbReference>
<feature type="active site" description="Acyl-thioester intermediate" evidence="15 16">
    <location>
        <position position="147"/>
    </location>
</feature>
<evidence type="ECO:0000256" key="4">
    <source>
        <dbReference type="ARBA" id="ARBA00010584"/>
    </source>
</evidence>
<feature type="binding site" evidence="15">
    <location>
        <position position="253"/>
    </location>
    <ligand>
        <name>substrate</name>
    </ligand>
</feature>
<feature type="binding site" evidence="15">
    <location>
        <position position="174"/>
    </location>
    <ligand>
        <name>substrate</name>
    </ligand>
</feature>
<proteinExistence type="inferred from homology"/>
<evidence type="ECO:0000256" key="2">
    <source>
        <dbReference type="ARBA" id="ARBA00005076"/>
    </source>
</evidence>
<dbReference type="GO" id="GO:0004073">
    <property type="term" value="F:aspartate-semialdehyde dehydrogenase activity"/>
    <property type="evidence" value="ECO:0007669"/>
    <property type="project" value="UniProtKB-UniRule"/>
</dbReference>
<dbReference type="UniPathway" id="UPA00034">
    <property type="reaction ID" value="UER00016"/>
</dbReference>
<evidence type="ECO:0000256" key="3">
    <source>
        <dbReference type="ARBA" id="ARBA00005097"/>
    </source>
</evidence>
<dbReference type="OrthoDB" id="9805684at2"/>
<dbReference type="InterPro" id="IPR005986">
    <property type="entry name" value="Asp_semialdehyde_DH_beta"/>
</dbReference>
<dbReference type="NCBIfam" id="NF011456">
    <property type="entry name" value="PRK14874.1"/>
    <property type="match status" value="1"/>
</dbReference>
<feature type="binding site" evidence="15">
    <location>
        <position position="118"/>
    </location>
    <ligand>
        <name>phosphate</name>
        <dbReference type="ChEBI" id="CHEBI:43474"/>
    </ligand>
</feature>
<dbReference type="SUPFAM" id="SSF51735">
    <property type="entry name" value="NAD(P)-binding Rossmann-fold domains"/>
    <property type="match status" value="1"/>
</dbReference>
<keyword evidence="12 15" id="KW-0457">Lysine biosynthesis</keyword>
<dbReference type="SMART" id="SM00859">
    <property type="entry name" value="Semialdhyde_dh"/>
    <property type="match status" value="1"/>
</dbReference>
<accession>A0A290QBK5</accession>
<comment type="pathway">
    <text evidence="2 15">Amino-acid biosynthesis; L-lysine biosynthesis via DAP pathway; (S)-tetrahydrodipicolinate from L-aspartate: step 2/4.</text>
</comment>
<dbReference type="GO" id="GO:0071266">
    <property type="term" value="P:'de novo' L-methionine biosynthetic process"/>
    <property type="evidence" value="ECO:0007669"/>
    <property type="project" value="UniProtKB-UniRule"/>
</dbReference>
<dbReference type="InterPro" id="IPR012280">
    <property type="entry name" value="Semialdhyde_DH_dimer_dom"/>
</dbReference>
<evidence type="ECO:0000256" key="7">
    <source>
        <dbReference type="ARBA" id="ARBA00022605"/>
    </source>
</evidence>
<evidence type="ECO:0000259" key="17">
    <source>
        <dbReference type="SMART" id="SM00859"/>
    </source>
</evidence>
<evidence type="ECO:0000256" key="15">
    <source>
        <dbReference type="HAMAP-Rule" id="MF_02121"/>
    </source>
</evidence>
<dbReference type="GO" id="GO:0009088">
    <property type="term" value="P:threonine biosynthetic process"/>
    <property type="evidence" value="ECO:0007669"/>
    <property type="project" value="UniProtKB-UniRule"/>
</dbReference>
<keyword evidence="10 15" id="KW-0220">Diaminopimelate biosynthesis</keyword>
<feature type="binding site" evidence="15">
    <location>
        <begin position="177"/>
        <end position="178"/>
    </location>
    <ligand>
        <name>NADP(+)</name>
        <dbReference type="ChEBI" id="CHEBI:58349"/>
    </ligand>
</feature>
<dbReference type="KEGG" id="vbh:CMV30_00555"/>
<gene>
    <name evidence="15" type="primary">asd</name>
    <name evidence="18" type="ORF">CMV30_00555</name>
</gene>
<comment type="subunit">
    <text evidence="5 15">Homodimer.</text>
</comment>
<keyword evidence="7 15" id="KW-0028">Amino-acid biosynthesis</keyword>
<dbReference type="GO" id="GO:0051287">
    <property type="term" value="F:NAD binding"/>
    <property type="evidence" value="ECO:0007669"/>
    <property type="project" value="InterPro"/>
</dbReference>
<dbReference type="InterPro" id="IPR000534">
    <property type="entry name" value="Semialdehyde_DH_NAD-bd"/>
</dbReference>
<evidence type="ECO:0000256" key="6">
    <source>
        <dbReference type="ARBA" id="ARBA00013120"/>
    </source>
</evidence>
<name>A0A290QBK5_9BACT</name>
<keyword evidence="13 15" id="KW-0486">Methionine biosynthesis</keyword>
<evidence type="ECO:0000256" key="14">
    <source>
        <dbReference type="ARBA" id="ARBA00047891"/>
    </source>
</evidence>
<dbReference type="UniPathway" id="UPA00050">
    <property type="reaction ID" value="UER00463"/>
</dbReference>
<comment type="similarity">
    <text evidence="4 15">Belongs to the aspartate-semialdehyde dehydrogenase family.</text>
</comment>
<dbReference type="SUPFAM" id="SSF55347">
    <property type="entry name" value="Glyceraldehyde-3-phosphate dehydrogenase-like, C-terminal domain"/>
    <property type="match status" value="1"/>
</dbReference>
<dbReference type="CDD" id="cd18131">
    <property type="entry name" value="ASADH_C_bac_euk_like"/>
    <property type="match status" value="1"/>
</dbReference>
<keyword evidence="9 15" id="KW-0521">NADP</keyword>
<keyword evidence="8 15" id="KW-0791">Threonine biosynthesis</keyword>
<evidence type="ECO:0000313" key="19">
    <source>
        <dbReference type="Proteomes" id="UP000217265"/>
    </source>
</evidence>
<feature type="binding site" evidence="15">
    <location>
        <begin position="58"/>
        <end position="59"/>
    </location>
    <ligand>
        <name>NADP(+)</name>
        <dbReference type="ChEBI" id="CHEBI:58349"/>
    </ligand>
</feature>
<comment type="pathway">
    <text evidence="1 15">Amino-acid biosynthesis; L-methionine biosynthesis via de novo pathway; L-homoserine from L-aspartate: step 2/3.</text>
</comment>
<comment type="catalytic activity">
    <reaction evidence="14 15">
        <text>L-aspartate 4-semialdehyde + phosphate + NADP(+) = 4-phospho-L-aspartate + NADPH + H(+)</text>
        <dbReference type="Rhea" id="RHEA:24284"/>
        <dbReference type="ChEBI" id="CHEBI:15378"/>
        <dbReference type="ChEBI" id="CHEBI:43474"/>
        <dbReference type="ChEBI" id="CHEBI:57535"/>
        <dbReference type="ChEBI" id="CHEBI:57783"/>
        <dbReference type="ChEBI" id="CHEBI:58349"/>
        <dbReference type="ChEBI" id="CHEBI:537519"/>
        <dbReference type="EC" id="1.2.1.11"/>
    </reaction>
</comment>
<protein>
    <recommendedName>
        <fullName evidence="6 15">Aspartate-semialdehyde dehydrogenase</fullName>
        <shortName evidence="15">ASA dehydrogenase</shortName>
        <shortName evidence="15">ASADH</shortName>
        <ecNumber evidence="6 15">1.2.1.11</ecNumber>
    </recommendedName>
    <alternativeName>
        <fullName evidence="15">Aspartate-beta-semialdehyde dehydrogenase</fullName>
    </alternativeName>
</protein>
<feature type="domain" description="Semialdehyde dehydrogenase NAD-binding" evidence="17">
    <location>
        <begin position="23"/>
        <end position="138"/>
    </location>
</feature>
<evidence type="ECO:0000256" key="9">
    <source>
        <dbReference type="ARBA" id="ARBA00022857"/>
    </source>
</evidence>
<dbReference type="CDD" id="cd02316">
    <property type="entry name" value="VcASADH2_like_N"/>
    <property type="match status" value="1"/>
</dbReference>
<dbReference type="Proteomes" id="UP000217265">
    <property type="component" value="Chromosome"/>
</dbReference>
<dbReference type="InterPro" id="IPR036291">
    <property type="entry name" value="NAD(P)-bd_dom_sf"/>
</dbReference>
<dbReference type="InterPro" id="IPR012080">
    <property type="entry name" value="Asp_semialdehyde_DH"/>
</dbReference>